<dbReference type="STRING" id="6945.B7PKD7"/>
<dbReference type="PaxDb" id="6945-B7PKD7"/>
<feature type="region of interest" description="Disordered" evidence="1">
    <location>
        <begin position="138"/>
        <end position="161"/>
    </location>
</feature>
<dbReference type="VEuPathDB" id="VectorBase:ISCI018928"/>
<keyword evidence="4" id="KW-1185">Reference proteome</keyword>
<dbReference type="InterPro" id="IPR028039">
    <property type="entry name" value="CCDC32"/>
</dbReference>
<dbReference type="EMBL" id="ABJB010701393">
    <property type="status" value="NOT_ANNOTATED_CDS"/>
    <property type="molecule type" value="Genomic_DNA"/>
</dbReference>
<proteinExistence type="predicted"/>
<dbReference type="PANTHER" id="PTHR31800:SF1">
    <property type="entry name" value="COILED-COIL DOMAIN-CONTAINING PROTEIN 32"/>
    <property type="match status" value="1"/>
</dbReference>
<dbReference type="Pfam" id="PF14989">
    <property type="entry name" value="CCDC32"/>
    <property type="match status" value="1"/>
</dbReference>
<organism>
    <name type="scientific">Ixodes scapularis</name>
    <name type="common">Black-legged tick</name>
    <name type="synonym">Deer tick</name>
    <dbReference type="NCBI Taxonomy" id="6945"/>
    <lineage>
        <taxon>Eukaryota</taxon>
        <taxon>Metazoa</taxon>
        <taxon>Ecdysozoa</taxon>
        <taxon>Arthropoda</taxon>
        <taxon>Chelicerata</taxon>
        <taxon>Arachnida</taxon>
        <taxon>Acari</taxon>
        <taxon>Parasitiformes</taxon>
        <taxon>Ixodida</taxon>
        <taxon>Ixodoidea</taxon>
        <taxon>Ixodidae</taxon>
        <taxon>Ixodinae</taxon>
        <taxon>Ixodes</taxon>
    </lineage>
</organism>
<dbReference type="EnsemblMetazoa" id="ISCW018928-RA">
    <property type="protein sequence ID" value="ISCW018928-PA"/>
    <property type="gene ID" value="ISCW018928"/>
</dbReference>
<evidence type="ECO:0000256" key="1">
    <source>
        <dbReference type="SAM" id="MobiDB-lite"/>
    </source>
</evidence>
<evidence type="ECO:0000313" key="4">
    <source>
        <dbReference type="Proteomes" id="UP000001555"/>
    </source>
</evidence>
<evidence type="ECO:0000313" key="2">
    <source>
        <dbReference type="EMBL" id="EEC07059.1"/>
    </source>
</evidence>
<accession>B7PKD7</accession>
<feature type="compositionally biased region" description="Polar residues" evidence="1">
    <location>
        <begin position="139"/>
        <end position="161"/>
    </location>
</feature>
<name>B7PKD7_IXOSC</name>
<reference evidence="3" key="2">
    <citation type="submission" date="2020-05" db="UniProtKB">
        <authorList>
            <consortium name="EnsemblMetazoa"/>
        </authorList>
    </citation>
    <scope>IDENTIFICATION</scope>
    <source>
        <strain evidence="3">wikel</strain>
    </source>
</reference>
<dbReference type="Proteomes" id="UP000001555">
    <property type="component" value="Unassembled WGS sequence"/>
</dbReference>
<dbReference type="PANTHER" id="PTHR31800">
    <property type="entry name" value="COILED-COIL DOMAIN-CONTAINING PROTEIN 32"/>
    <property type="match status" value="1"/>
</dbReference>
<dbReference type="InParanoid" id="B7PKD7"/>
<reference evidence="2 4" key="1">
    <citation type="submission" date="2008-03" db="EMBL/GenBank/DDBJ databases">
        <title>Annotation of Ixodes scapularis.</title>
        <authorList>
            <consortium name="Ixodes scapularis Genome Project Consortium"/>
            <person name="Caler E."/>
            <person name="Hannick L.I."/>
            <person name="Bidwell S."/>
            <person name="Joardar V."/>
            <person name="Thiagarajan M."/>
            <person name="Amedeo P."/>
            <person name="Galinsky K.J."/>
            <person name="Schobel S."/>
            <person name="Inman J."/>
            <person name="Hostetler J."/>
            <person name="Miller J."/>
            <person name="Hammond M."/>
            <person name="Megy K."/>
            <person name="Lawson D."/>
            <person name="Kodira C."/>
            <person name="Sutton G."/>
            <person name="Meyer J."/>
            <person name="Hill C.A."/>
            <person name="Birren B."/>
            <person name="Nene V."/>
            <person name="Collins F."/>
            <person name="Alarcon-Chaidez F."/>
            <person name="Wikel S."/>
            <person name="Strausberg R."/>
        </authorList>
    </citation>
    <scope>NUCLEOTIDE SEQUENCE [LARGE SCALE GENOMIC DNA]</scope>
    <source>
        <strain evidence="4">Wikel</strain>
        <strain evidence="2">Wikel colony</strain>
    </source>
</reference>
<dbReference type="AlphaFoldDB" id="B7PKD7"/>
<dbReference type="VEuPathDB" id="VectorBase:ISCP_016828"/>
<dbReference type="GO" id="GO:0044782">
    <property type="term" value="P:cilium organization"/>
    <property type="evidence" value="ECO:0000318"/>
    <property type="project" value="GO_Central"/>
</dbReference>
<dbReference type="EMBL" id="DS732538">
    <property type="protein sequence ID" value="EEC07059.1"/>
    <property type="molecule type" value="Genomic_DNA"/>
</dbReference>
<dbReference type="VEuPathDB" id="VectorBase:ISCW018928"/>
<sequence length="161" mass="17565">MSAVQQPWGRHSDEAEFGAGKSEFEDNFCPSRAFPDSEDYVASLESKLARLKGKGRDVTAREMLGVLGEAKQDHTGRLLSTDPDVAPGATAYLPGEDCSDAPVRSSYLEKRLFPERQALTQEELKYLLEADFLGKSAAAENSTTAERSRASFSSGDSEPNR</sequence>
<dbReference type="KEGG" id="isc:8052709"/>
<evidence type="ECO:0000313" key="3">
    <source>
        <dbReference type="EnsemblMetazoa" id="ISCW018928-PA"/>
    </source>
</evidence>
<feature type="region of interest" description="Disordered" evidence="1">
    <location>
        <begin position="1"/>
        <end position="23"/>
    </location>
</feature>
<dbReference type="HOGENOM" id="CLU_1645590_0_0_1"/>
<gene>
    <name evidence="3" type="primary">8052709</name>
    <name evidence="2" type="ORF">IscW_ISCW018928</name>
</gene>
<protein>
    <submittedName>
        <fullName evidence="2 3">Uncharacterized protein</fullName>
    </submittedName>
</protein>
<dbReference type="OrthoDB" id="5982503at2759"/>